<dbReference type="Proteomes" id="UP000663801">
    <property type="component" value="Unassembled WGS sequence"/>
</dbReference>
<organism evidence="1 2">
    <name type="scientific">Nakamurella flavida</name>
    <dbReference type="NCBI Taxonomy" id="363630"/>
    <lineage>
        <taxon>Bacteria</taxon>
        <taxon>Bacillati</taxon>
        <taxon>Actinomycetota</taxon>
        <taxon>Actinomycetes</taxon>
        <taxon>Nakamurellales</taxon>
        <taxon>Nakamurellaceae</taxon>
        <taxon>Nakamurella</taxon>
    </lineage>
</organism>
<proteinExistence type="predicted"/>
<evidence type="ECO:0000313" key="1">
    <source>
        <dbReference type="EMBL" id="MBM9475786.1"/>
    </source>
</evidence>
<accession>A0A939C285</accession>
<dbReference type="EMBL" id="JAERWL010000005">
    <property type="protein sequence ID" value="MBM9475786.1"/>
    <property type="molecule type" value="Genomic_DNA"/>
</dbReference>
<name>A0A939C285_9ACTN</name>
<comment type="caution">
    <text evidence="1">The sequence shown here is derived from an EMBL/GenBank/DDBJ whole genome shotgun (WGS) entry which is preliminary data.</text>
</comment>
<dbReference type="AlphaFoldDB" id="A0A939C285"/>
<keyword evidence="2" id="KW-1185">Reference proteome</keyword>
<dbReference type="RefSeq" id="WP_205255875.1">
    <property type="nucleotide sequence ID" value="NZ_BAAAPV010000002.1"/>
</dbReference>
<sequence length="104" mass="10642">MTAGLAAPTDHAHRRVGGLRRSGIVAVLVLASVFAGGGSGWAVATGPADTALAASLHRPSSSAQGVHGHVRPGSNRGKLAELVARWERLHGRRHALGQGPVARH</sequence>
<gene>
    <name evidence="1" type="ORF">JL107_04940</name>
</gene>
<evidence type="ECO:0000313" key="2">
    <source>
        <dbReference type="Proteomes" id="UP000663801"/>
    </source>
</evidence>
<protein>
    <submittedName>
        <fullName evidence="1">Uncharacterized protein</fullName>
    </submittedName>
</protein>
<reference evidence="1" key="1">
    <citation type="submission" date="2021-01" db="EMBL/GenBank/DDBJ databases">
        <title>KCTC 19127 draft genome.</title>
        <authorList>
            <person name="An D."/>
        </authorList>
    </citation>
    <scope>NUCLEOTIDE SEQUENCE</scope>
    <source>
        <strain evidence="1">KCTC 19127</strain>
    </source>
</reference>